<evidence type="ECO:0000256" key="6">
    <source>
        <dbReference type="ARBA" id="ARBA00022759"/>
    </source>
</evidence>
<dbReference type="OrthoDB" id="9758243at2"/>
<dbReference type="InterPro" id="IPR040980">
    <property type="entry name" value="SWI2_SNF2"/>
</dbReference>
<dbReference type="GO" id="GO:0009307">
    <property type="term" value="P:DNA restriction-modification system"/>
    <property type="evidence" value="ECO:0007669"/>
    <property type="project" value="UniProtKB-KW"/>
</dbReference>
<dbReference type="CDD" id="cd18030">
    <property type="entry name" value="DEXHc_RE_I_HsdR"/>
    <property type="match status" value="1"/>
</dbReference>
<dbReference type="Pfam" id="PF22679">
    <property type="entry name" value="T1R_D3-like"/>
    <property type="match status" value="1"/>
</dbReference>
<dbReference type="RefSeq" id="WP_146897746.1">
    <property type="nucleotide sequence ID" value="NZ_BJYS01000015.1"/>
</dbReference>
<dbReference type="GO" id="GO:0003677">
    <property type="term" value="F:DNA binding"/>
    <property type="evidence" value="ECO:0007669"/>
    <property type="project" value="UniProtKB-KW"/>
</dbReference>
<dbReference type="PANTHER" id="PTHR30195:SF15">
    <property type="entry name" value="TYPE I RESTRICTION ENZYME HINDI ENDONUCLEASE SUBUNIT"/>
    <property type="match status" value="1"/>
</dbReference>
<keyword evidence="4 10" id="KW-0547">Nucleotide-binding</keyword>
<dbReference type="InterPro" id="IPR004473">
    <property type="entry name" value="Restrct_endonuc_typeI_HsdR"/>
</dbReference>
<dbReference type="Pfam" id="PF11867">
    <property type="entry name" value="T1RH-like_C"/>
    <property type="match status" value="1"/>
</dbReference>
<dbReference type="Pfam" id="PF04313">
    <property type="entry name" value="HSDR_N"/>
    <property type="match status" value="1"/>
</dbReference>
<dbReference type="SUPFAM" id="SSF52540">
    <property type="entry name" value="P-loop containing nucleoside triphosphate hydrolases"/>
    <property type="match status" value="1"/>
</dbReference>
<dbReference type="EC" id="3.1.21.3" evidence="10"/>
<organism evidence="12 13">
    <name type="scientific">Adhaeribacter aerolatus</name>
    <dbReference type="NCBI Taxonomy" id="670289"/>
    <lineage>
        <taxon>Bacteria</taxon>
        <taxon>Pseudomonadati</taxon>
        <taxon>Bacteroidota</taxon>
        <taxon>Cytophagia</taxon>
        <taxon>Cytophagales</taxon>
        <taxon>Hymenobacteraceae</taxon>
        <taxon>Adhaeribacter</taxon>
    </lineage>
</organism>
<evidence type="ECO:0000256" key="3">
    <source>
        <dbReference type="ARBA" id="ARBA00022722"/>
    </source>
</evidence>
<comment type="catalytic activity">
    <reaction evidence="1 10">
        <text>Endonucleolytic cleavage of DNA to give random double-stranded fragments with terminal 5'-phosphates, ATP is simultaneously hydrolyzed.</text>
        <dbReference type="EC" id="3.1.21.3"/>
    </reaction>
</comment>
<evidence type="ECO:0000256" key="1">
    <source>
        <dbReference type="ARBA" id="ARBA00000851"/>
    </source>
</evidence>
<evidence type="ECO:0000256" key="4">
    <source>
        <dbReference type="ARBA" id="ARBA00022741"/>
    </source>
</evidence>
<comment type="function">
    <text evidence="10">Subunit R is required for both nuclease and ATPase activities, but not for modification.</text>
</comment>
<sequence>METPSFLEDHISQIPALQFLQKVDYTYLTTEEALEMRGGKTTAVLLEGVLREQLESINRITYKGESHEFAVSNIKAGIQALKDVPMQEGYMASCEYVYNLLTLGKSLEQSIEGDKKSYTLQYINWQEWNKNVFHVTEEYSVMRAASKEHYRPDIVLFVNGIPFCIIECKRSDIKEPLHQAISQHLRNQQEDGIRSLYVYAQLCLSIATNQGMYATNATPEKFWAQWEEKHPGKDKHEKEVAALAYRKQMQALKNMPFQPAQRQKLFSGRYAYVRQHFETMEQVEVKVTKQDALLHSLCRPQRLLDLVYSFIVFDGGIKKIARYQQYFAIKKIRQRVHHLEGGKRQGGVIWHTQGSGKSLTMVMLAQAIAMDKSIRNPKIVLVTDRTDLDEQISNTFKKCDILVERASTGKDLADKLQSKSDAVITTIINKFEKAVQNLKNPLTSPDIFVLIDEGHRTQYGTFNVKMLQALPNACFIAFTGTPLMKKEKSTAVKFGGIIDDYPVTKAVEDGAVVPILYEGRHAFQQVNEKAIDNFFQKVSETLTDYQKVDLKKKFSRADQLNQAEQKMYAIAWDISQHYRDNWQGKGFKGQLVCPSKIAAIKYKEFLDEIGLVSTELVISGPDDREGEDSAFGKSQDRIKQFWAKMMNEHNTPEKYEKNIISRYKHQDEPEIIIVVDKLLTGFDAPNNTVMYITRSLKEHKLLQAIARVNRLYPGKDFGFVIDYYGILGHLDEALNLFSGLEDFDEEELAGTLTNITEEVKKLPQRYSELWDIFKAVPNKRDAEAYEDLLRDEALRSTFYDKLSIFARTLKIALSSLEFVTKTDTKEVDKYKDDAAFFLRLRASVTQRYSDTVDFKQYEGQIQKLIDKHIQTDRVETVVELVNIFDKEKFDLEVEKAIGDAAKADRIASRTAKHISTKMEEDPAFYKKFSEMLKDTIREYEEKRISEAEYLKRAKEMMEAVLSHTDSDIPEQLKGKEIARAYFGLCHEYLTAKVEELAKRKDISVSTALAIDAIMNNTILDSGKPKIDWHKNKDLLGKLNIDIGDFLIDEVRDKYGIQLSFGEMDALAEKCIEVAKIRYK</sequence>
<dbReference type="InterPro" id="IPR055180">
    <property type="entry name" value="HsdR_RecA-like_helicase_dom_2"/>
</dbReference>
<dbReference type="EMBL" id="BJYS01000015">
    <property type="protein sequence ID" value="GEO04476.1"/>
    <property type="molecule type" value="Genomic_DNA"/>
</dbReference>
<dbReference type="InterPro" id="IPR021810">
    <property type="entry name" value="T1RH-like_C"/>
</dbReference>
<keyword evidence="12" id="KW-0347">Helicase</keyword>
<dbReference type="AlphaFoldDB" id="A0A512AXM9"/>
<keyword evidence="3" id="KW-0540">Nuclease</keyword>
<evidence type="ECO:0000256" key="7">
    <source>
        <dbReference type="ARBA" id="ARBA00022801"/>
    </source>
</evidence>
<dbReference type="CDD" id="cd18800">
    <property type="entry name" value="SF2_C_EcoR124I-like"/>
    <property type="match status" value="1"/>
</dbReference>
<evidence type="ECO:0000256" key="8">
    <source>
        <dbReference type="ARBA" id="ARBA00022840"/>
    </source>
</evidence>
<dbReference type="GO" id="GO:0005524">
    <property type="term" value="F:ATP binding"/>
    <property type="evidence" value="ECO:0007669"/>
    <property type="project" value="UniProtKB-KW"/>
</dbReference>
<keyword evidence="8 10" id="KW-0067">ATP-binding</keyword>
<dbReference type="InterPro" id="IPR014001">
    <property type="entry name" value="Helicase_ATP-bd"/>
</dbReference>
<evidence type="ECO:0000259" key="11">
    <source>
        <dbReference type="PROSITE" id="PS51192"/>
    </source>
</evidence>
<dbReference type="CDD" id="cd22332">
    <property type="entry name" value="HsdR_N"/>
    <property type="match status" value="1"/>
</dbReference>
<dbReference type="GO" id="GO:0004386">
    <property type="term" value="F:helicase activity"/>
    <property type="evidence" value="ECO:0007669"/>
    <property type="project" value="UniProtKB-KW"/>
</dbReference>
<evidence type="ECO:0000256" key="10">
    <source>
        <dbReference type="RuleBase" id="RU364115"/>
    </source>
</evidence>
<keyword evidence="6" id="KW-0255">Endonuclease</keyword>
<name>A0A512AXM9_9BACT</name>
<evidence type="ECO:0000313" key="13">
    <source>
        <dbReference type="Proteomes" id="UP000321532"/>
    </source>
</evidence>
<proteinExistence type="inferred from homology"/>
<evidence type="ECO:0000256" key="9">
    <source>
        <dbReference type="ARBA" id="ARBA00023125"/>
    </source>
</evidence>
<comment type="similarity">
    <text evidence="2 10">Belongs to the HsdR family.</text>
</comment>
<keyword evidence="9 10" id="KW-0238">DNA-binding</keyword>
<evidence type="ECO:0000313" key="12">
    <source>
        <dbReference type="EMBL" id="GEO04476.1"/>
    </source>
</evidence>
<comment type="caution">
    <text evidence="12">The sequence shown here is derived from an EMBL/GenBank/DDBJ whole genome shotgun (WGS) entry which is preliminary data.</text>
</comment>
<dbReference type="GO" id="GO:0009035">
    <property type="term" value="F:type I site-specific deoxyribonuclease activity"/>
    <property type="evidence" value="ECO:0007669"/>
    <property type="project" value="UniProtKB-EC"/>
</dbReference>
<dbReference type="SMART" id="SM00487">
    <property type="entry name" value="DEXDc"/>
    <property type="match status" value="1"/>
</dbReference>
<gene>
    <name evidence="12" type="ORF">AAE02nite_21400</name>
</gene>
<dbReference type="InterPro" id="IPR027417">
    <property type="entry name" value="P-loop_NTPase"/>
</dbReference>
<dbReference type="PANTHER" id="PTHR30195">
    <property type="entry name" value="TYPE I SITE-SPECIFIC DEOXYRIBONUCLEASE PROTEIN SUBUNIT M AND R"/>
    <property type="match status" value="1"/>
</dbReference>
<protein>
    <recommendedName>
        <fullName evidence="10">Type I restriction enzyme endonuclease subunit</fullName>
        <shortName evidence="10">R protein</shortName>
        <ecNumber evidence="10">3.1.21.3</ecNumber>
    </recommendedName>
</protein>
<accession>A0A512AXM9</accession>
<evidence type="ECO:0000256" key="5">
    <source>
        <dbReference type="ARBA" id="ARBA00022747"/>
    </source>
</evidence>
<dbReference type="Gene3D" id="3.40.50.300">
    <property type="entry name" value="P-loop containing nucleotide triphosphate hydrolases"/>
    <property type="match status" value="2"/>
</dbReference>
<keyword evidence="7 10" id="KW-0378">Hydrolase</keyword>
<reference evidence="12 13" key="1">
    <citation type="submission" date="2019-07" db="EMBL/GenBank/DDBJ databases">
        <title>Whole genome shotgun sequence of Adhaeribacter aerolatus NBRC 106133.</title>
        <authorList>
            <person name="Hosoyama A."/>
            <person name="Uohara A."/>
            <person name="Ohji S."/>
            <person name="Ichikawa N."/>
        </authorList>
    </citation>
    <scope>NUCLEOTIDE SEQUENCE [LARGE SCALE GENOMIC DNA]</scope>
    <source>
        <strain evidence="12 13">NBRC 106133</strain>
    </source>
</reference>
<dbReference type="Gene3D" id="3.90.1570.50">
    <property type="match status" value="1"/>
</dbReference>
<dbReference type="InterPro" id="IPR051268">
    <property type="entry name" value="Type-I_R_enzyme_R_subunit"/>
</dbReference>
<dbReference type="NCBIfam" id="TIGR00348">
    <property type="entry name" value="hsdR"/>
    <property type="match status" value="1"/>
</dbReference>
<comment type="subunit">
    <text evidence="10">The type I restriction/modification system is composed of three polypeptides R, M and S.</text>
</comment>
<keyword evidence="5 10" id="KW-0680">Restriction system</keyword>
<dbReference type="InterPro" id="IPR007409">
    <property type="entry name" value="Restrct_endonuc_type1_HsdR_N"/>
</dbReference>
<keyword evidence="13" id="KW-1185">Reference proteome</keyword>
<dbReference type="Proteomes" id="UP000321532">
    <property type="component" value="Unassembled WGS sequence"/>
</dbReference>
<dbReference type="Pfam" id="PF18766">
    <property type="entry name" value="SWI2_SNF2"/>
    <property type="match status" value="1"/>
</dbReference>
<dbReference type="PROSITE" id="PS51192">
    <property type="entry name" value="HELICASE_ATP_BIND_1"/>
    <property type="match status" value="1"/>
</dbReference>
<feature type="domain" description="Helicase ATP-binding" evidence="11">
    <location>
        <begin position="338"/>
        <end position="500"/>
    </location>
</feature>
<evidence type="ECO:0000256" key="2">
    <source>
        <dbReference type="ARBA" id="ARBA00008598"/>
    </source>
</evidence>